<keyword evidence="1" id="KW-0812">Transmembrane</keyword>
<evidence type="ECO:0000256" key="1">
    <source>
        <dbReference type="SAM" id="Phobius"/>
    </source>
</evidence>
<evidence type="ECO:0000313" key="2">
    <source>
        <dbReference type="EMBL" id="ACB51974.1"/>
    </source>
</evidence>
<feature type="transmembrane region" description="Helical" evidence="1">
    <location>
        <begin position="39"/>
        <end position="60"/>
    </location>
</feature>
<sequence>MMRNTYDYYWYFGFSFGLGFLVLVAFFLLQWLHIPTGNFLDWIIGVASFWWLLAIVTVPWNVYFDAKEVSAEAAISQDKGITVDSKQLKYVKTVSRGALLVAIALHLLSALGLYELAALGISTVGYVSSFATLLLTALRPAIRGYQYLAYRLSNIRQEIKYPREDILELRNRFNLLEKTVNALNDKFNADDPNSWINQQERNWDRTRQEVIKIAVQLDKLEAKNALEHEEISKEARKAISQLTEDSNFLHQVREIIRFVKTA</sequence>
<name>B1WT52_CROS5</name>
<gene>
    <name evidence="2" type="ordered locus">cce_2626</name>
</gene>
<evidence type="ECO:0000313" key="3">
    <source>
        <dbReference type="Proteomes" id="UP000001203"/>
    </source>
</evidence>
<dbReference type="KEGG" id="cyt:cce_2626"/>
<dbReference type="Proteomes" id="UP000001203">
    <property type="component" value="Chromosome circular"/>
</dbReference>
<feature type="transmembrane region" description="Helical" evidence="1">
    <location>
        <begin position="123"/>
        <end position="142"/>
    </location>
</feature>
<dbReference type="EMBL" id="CP000806">
    <property type="protein sequence ID" value="ACB51974.1"/>
    <property type="molecule type" value="Genomic_DNA"/>
</dbReference>
<keyword evidence="1" id="KW-1133">Transmembrane helix</keyword>
<dbReference type="HOGENOM" id="CLU_1081577_0_0_3"/>
<keyword evidence="3" id="KW-1185">Reference proteome</keyword>
<dbReference type="AlphaFoldDB" id="B1WT52"/>
<organism evidence="2 3">
    <name type="scientific">Crocosphaera subtropica (strain ATCC 51142 / BH68)</name>
    <name type="common">Cyanothece sp. (strain ATCC 51142)</name>
    <dbReference type="NCBI Taxonomy" id="43989"/>
    <lineage>
        <taxon>Bacteria</taxon>
        <taxon>Bacillati</taxon>
        <taxon>Cyanobacteriota</taxon>
        <taxon>Cyanophyceae</taxon>
        <taxon>Oscillatoriophycideae</taxon>
        <taxon>Chroococcales</taxon>
        <taxon>Aphanothecaceae</taxon>
        <taxon>Crocosphaera</taxon>
        <taxon>Crocosphaera subtropica</taxon>
    </lineage>
</organism>
<keyword evidence="1" id="KW-0472">Membrane</keyword>
<dbReference type="STRING" id="43989.cce_2626"/>
<proteinExistence type="predicted"/>
<dbReference type="eggNOG" id="COG3889">
    <property type="taxonomic scope" value="Bacteria"/>
</dbReference>
<reference evidence="2 3" key="1">
    <citation type="journal article" date="2008" name="Proc. Natl. Acad. Sci. U.S.A.">
        <title>The genome of Cyanothece 51142, a unicellular diazotrophic cyanobacterium important in the marine nitrogen cycle.</title>
        <authorList>
            <person name="Welsh E.A."/>
            <person name="Liberton M."/>
            <person name="Stoeckel J."/>
            <person name="Loh T."/>
            <person name="Elvitigala T."/>
            <person name="Wang C."/>
            <person name="Wollam A."/>
            <person name="Fulton R.S."/>
            <person name="Clifton S.W."/>
            <person name="Jacobs J.M."/>
            <person name="Aurora R."/>
            <person name="Ghosh B.K."/>
            <person name="Sherman L.A."/>
            <person name="Smith R.D."/>
            <person name="Wilson R.K."/>
            <person name="Pakrasi H.B."/>
        </authorList>
    </citation>
    <scope>NUCLEOTIDE SEQUENCE [LARGE SCALE GENOMIC DNA]</scope>
    <source>
        <strain evidence="3">ATCC 51142 / BH68</strain>
    </source>
</reference>
<protein>
    <submittedName>
        <fullName evidence="2">Uncharacterized protein</fullName>
    </submittedName>
</protein>
<accession>B1WT52</accession>
<feature type="transmembrane region" description="Helical" evidence="1">
    <location>
        <begin position="97"/>
        <end position="117"/>
    </location>
</feature>
<feature type="transmembrane region" description="Helical" evidence="1">
    <location>
        <begin position="9"/>
        <end position="33"/>
    </location>
</feature>